<organism evidence="2 3">
    <name type="scientific">Candidatus Harrisonbacteria bacterium RIFCSPHIGHO2_02_FULL_42_16</name>
    <dbReference type="NCBI Taxonomy" id="1798404"/>
    <lineage>
        <taxon>Bacteria</taxon>
        <taxon>Candidatus Harrisoniibacteriota</taxon>
    </lineage>
</organism>
<keyword evidence="1" id="KW-1133">Transmembrane helix</keyword>
<dbReference type="Proteomes" id="UP000177960">
    <property type="component" value="Unassembled WGS sequence"/>
</dbReference>
<name>A0A1G1ZK84_9BACT</name>
<dbReference type="STRING" id="1798404.A3B92_00695"/>
<comment type="caution">
    <text evidence="2">The sequence shown here is derived from an EMBL/GenBank/DDBJ whole genome shotgun (WGS) entry which is preliminary data.</text>
</comment>
<evidence type="ECO:0000313" key="3">
    <source>
        <dbReference type="Proteomes" id="UP000177960"/>
    </source>
</evidence>
<evidence type="ECO:0000256" key="1">
    <source>
        <dbReference type="SAM" id="Phobius"/>
    </source>
</evidence>
<dbReference type="EMBL" id="MHJG01000005">
    <property type="protein sequence ID" value="OGY64290.1"/>
    <property type="molecule type" value="Genomic_DNA"/>
</dbReference>
<reference evidence="2 3" key="1">
    <citation type="journal article" date="2016" name="Nat. Commun.">
        <title>Thousands of microbial genomes shed light on interconnected biogeochemical processes in an aquifer system.</title>
        <authorList>
            <person name="Anantharaman K."/>
            <person name="Brown C.T."/>
            <person name="Hug L.A."/>
            <person name="Sharon I."/>
            <person name="Castelle C.J."/>
            <person name="Probst A.J."/>
            <person name="Thomas B.C."/>
            <person name="Singh A."/>
            <person name="Wilkins M.J."/>
            <person name="Karaoz U."/>
            <person name="Brodie E.L."/>
            <person name="Williams K.H."/>
            <person name="Hubbard S.S."/>
            <person name="Banfield J.F."/>
        </authorList>
    </citation>
    <scope>NUCLEOTIDE SEQUENCE [LARGE SCALE GENOMIC DNA]</scope>
</reference>
<keyword evidence="1" id="KW-0812">Transmembrane</keyword>
<gene>
    <name evidence="2" type="ORF">A3B92_00695</name>
</gene>
<proteinExistence type="predicted"/>
<evidence type="ECO:0000313" key="2">
    <source>
        <dbReference type="EMBL" id="OGY64290.1"/>
    </source>
</evidence>
<accession>A0A1G1ZK84</accession>
<dbReference type="AlphaFoldDB" id="A0A1G1ZK84"/>
<sequence length="115" mass="13085">MKSDKKKLSEKRDILSNILFILIRFDLLSVFKKSVKGQVLLMNILLSLPWILAVSIALFTWFFGSRGVVSAKDSRDLADMSIGLGLCVFFWTFLLVRLTIYESFKVNIGPSTFES</sequence>
<feature type="transmembrane region" description="Helical" evidence="1">
    <location>
        <begin position="82"/>
        <end position="100"/>
    </location>
</feature>
<keyword evidence="1" id="KW-0472">Membrane</keyword>
<feature type="transmembrane region" description="Helical" evidence="1">
    <location>
        <begin position="40"/>
        <end position="62"/>
    </location>
</feature>
<protein>
    <submittedName>
        <fullName evidence="2">Uncharacterized protein</fullName>
    </submittedName>
</protein>